<dbReference type="GO" id="GO:0032259">
    <property type="term" value="P:methylation"/>
    <property type="evidence" value="ECO:0007669"/>
    <property type="project" value="UniProtKB-KW"/>
</dbReference>
<dbReference type="AlphaFoldDB" id="A0A2R3QAA1"/>
<dbReference type="EMBL" id="CP027667">
    <property type="protein sequence ID" value="AVO48706.1"/>
    <property type="molecule type" value="Genomic_DNA"/>
</dbReference>
<gene>
    <name evidence="1" type="ORF">C6568_05080</name>
</gene>
<dbReference type="KEGG" id="mela:C6568_05080"/>
<proteinExistence type="predicted"/>
<accession>A0A2R3QAA1</accession>
<evidence type="ECO:0000313" key="1">
    <source>
        <dbReference type="EMBL" id="AVO48706.1"/>
    </source>
</evidence>
<dbReference type="Pfam" id="PF05401">
    <property type="entry name" value="NodS"/>
    <property type="match status" value="1"/>
</dbReference>
<sequence>MPHDWNAERFDALYRDSADPWALEGSWYEQRKRALVLASLPQPRYRFAFEPGCAQGLLTLELAARCDRLLAGDCSLQALDAARQRLRGQPHVRFAQTVLPEQWPAGCFDLLVFSEVLYYLAPAALDVLIDRVLALPAGPLTLLACHWRHPIEGCTLGGTQVHERLRAALPWTHACAVHDADFVLDAWTRGSGASLAAQEGRL</sequence>
<keyword evidence="1" id="KW-0808">Transferase</keyword>
<dbReference type="InterPro" id="IPR029063">
    <property type="entry name" value="SAM-dependent_MTases_sf"/>
</dbReference>
<dbReference type="SUPFAM" id="SSF53335">
    <property type="entry name" value="S-adenosyl-L-methionine-dependent methyltransferases"/>
    <property type="match status" value="1"/>
</dbReference>
<organism evidence="1 2">
    <name type="scientific">Melaminivora suipulveris</name>
    <dbReference type="NCBI Taxonomy" id="2109913"/>
    <lineage>
        <taxon>Bacteria</taxon>
        <taxon>Pseudomonadati</taxon>
        <taxon>Pseudomonadota</taxon>
        <taxon>Betaproteobacteria</taxon>
        <taxon>Burkholderiales</taxon>
        <taxon>Comamonadaceae</taxon>
        <taxon>Melaminivora</taxon>
    </lineage>
</organism>
<dbReference type="Gene3D" id="3.40.50.150">
    <property type="entry name" value="Vaccinia Virus protein VP39"/>
    <property type="match status" value="1"/>
</dbReference>
<reference evidence="1 2" key="1">
    <citation type="submission" date="2018-03" db="EMBL/GenBank/DDBJ databases">
        <title>Genome sequencing of Melaminivora sp.</title>
        <authorList>
            <person name="Kim S.-J."/>
            <person name="Heo J."/>
            <person name="Ahn J.-H."/>
            <person name="Kwon S.-W."/>
        </authorList>
    </citation>
    <scope>NUCLEOTIDE SEQUENCE [LARGE SCALE GENOMIC DNA]</scope>
    <source>
        <strain evidence="1 2">SC2-9</strain>
    </source>
</reference>
<dbReference type="OrthoDB" id="116799at2"/>
<evidence type="ECO:0000313" key="2">
    <source>
        <dbReference type="Proteomes" id="UP000237925"/>
    </source>
</evidence>
<keyword evidence="1" id="KW-0489">Methyltransferase</keyword>
<dbReference type="GO" id="GO:0008757">
    <property type="term" value="F:S-adenosylmethionine-dependent methyltransferase activity"/>
    <property type="evidence" value="ECO:0007669"/>
    <property type="project" value="InterPro"/>
</dbReference>
<name>A0A2R3QAA1_9BURK</name>
<dbReference type="GO" id="GO:0009312">
    <property type="term" value="P:oligosaccharide biosynthetic process"/>
    <property type="evidence" value="ECO:0007669"/>
    <property type="project" value="InterPro"/>
</dbReference>
<dbReference type="Proteomes" id="UP000237925">
    <property type="component" value="Chromosome"/>
</dbReference>
<dbReference type="InterPro" id="IPR008715">
    <property type="entry name" value="SAM-MeTfrase_NodS-like"/>
</dbReference>
<protein>
    <submittedName>
        <fullName evidence="1">SAM-dependent methyltransferase</fullName>
    </submittedName>
</protein>
<keyword evidence="2" id="KW-1185">Reference proteome</keyword>